<feature type="compositionally biased region" description="Pro residues" evidence="1">
    <location>
        <begin position="79"/>
        <end position="103"/>
    </location>
</feature>
<dbReference type="Proteomes" id="UP001223390">
    <property type="component" value="Unassembled WGS sequence"/>
</dbReference>
<proteinExistence type="predicted"/>
<keyword evidence="3" id="KW-1185">Reference proteome</keyword>
<evidence type="ECO:0000256" key="1">
    <source>
        <dbReference type="SAM" id="MobiDB-lite"/>
    </source>
</evidence>
<dbReference type="EMBL" id="JASITI010000022">
    <property type="protein sequence ID" value="MDK9497689.1"/>
    <property type="molecule type" value="Genomic_DNA"/>
</dbReference>
<sequence>MISTEFTTTTTDVVTCEACWRNPVQAARITTHTTRRDLLCVPCAQQNSPTRVDLFPPLGIYKLTWRNTTMGKHRNPGYPEQPPNPGPPLPSPPPTPTPGRPPV</sequence>
<protein>
    <submittedName>
        <fullName evidence="2">Uncharacterized protein</fullName>
    </submittedName>
</protein>
<dbReference type="RefSeq" id="WP_285343421.1">
    <property type="nucleotide sequence ID" value="NZ_JASITI010000022.1"/>
</dbReference>
<evidence type="ECO:0000313" key="2">
    <source>
        <dbReference type="EMBL" id="MDK9497689.1"/>
    </source>
</evidence>
<reference evidence="2 3" key="1">
    <citation type="submission" date="2023-05" db="EMBL/GenBank/DDBJ databases">
        <title>Sequencing and Assembly of Streptomyces sp. NP73.</title>
        <authorList>
            <person name="Konwar A.N."/>
            <person name="Saikia K."/>
            <person name="Thakur D."/>
        </authorList>
    </citation>
    <scope>NUCLEOTIDE SEQUENCE [LARGE SCALE GENOMIC DNA]</scope>
    <source>
        <strain evidence="2 3">NP73</strain>
    </source>
</reference>
<feature type="region of interest" description="Disordered" evidence="1">
    <location>
        <begin position="69"/>
        <end position="103"/>
    </location>
</feature>
<name>A0ABT7GXR5_9ACTN</name>
<comment type="caution">
    <text evidence="2">The sequence shown here is derived from an EMBL/GenBank/DDBJ whole genome shotgun (WGS) entry which is preliminary data.</text>
</comment>
<evidence type="ECO:0000313" key="3">
    <source>
        <dbReference type="Proteomes" id="UP001223390"/>
    </source>
</evidence>
<accession>A0ABT7GXR5</accession>
<organism evidence="2 3">
    <name type="scientific">Streptomyces katrae</name>
    <dbReference type="NCBI Taxonomy" id="68223"/>
    <lineage>
        <taxon>Bacteria</taxon>
        <taxon>Bacillati</taxon>
        <taxon>Actinomycetota</taxon>
        <taxon>Actinomycetes</taxon>
        <taxon>Kitasatosporales</taxon>
        <taxon>Streptomycetaceae</taxon>
        <taxon>Streptomyces</taxon>
    </lineage>
</organism>
<gene>
    <name evidence="2" type="ORF">QEZ40_002632</name>
</gene>